<dbReference type="Proteomes" id="UP000588604">
    <property type="component" value="Unassembled WGS sequence"/>
</dbReference>
<evidence type="ECO:0000313" key="1">
    <source>
        <dbReference type="EMBL" id="MBB6324745.1"/>
    </source>
</evidence>
<gene>
    <name evidence="1" type="ORF">FHS59_000360</name>
</gene>
<organism evidence="1 2">
    <name type="scientific">Algoriphagus iocasae</name>
    <dbReference type="NCBI Taxonomy" id="1836499"/>
    <lineage>
        <taxon>Bacteria</taxon>
        <taxon>Pseudomonadati</taxon>
        <taxon>Bacteroidota</taxon>
        <taxon>Cytophagia</taxon>
        <taxon>Cytophagales</taxon>
        <taxon>Cyclobacteriaceae</taxon>
        <taxon>Algoriphagus</taxon>
    </lineage>
</organism>
<reference evidence="1 2" key="1">
    <citation type="submission" date="2020-08" db="EMBL/GenBank/DDBJ databases">
        <title>Genomic Encyclopedia of Type Strains, Phase IV (KMG-IV): sequencing the most valuable type-strain genomes for metagenomic binning, comparative biology and taxonomic classification.</title>
        <authorList>
            <person name="Goeker M."/>
        </authorList>
    </citation>
    <scope>NUCLEOTIDE SEQUENCE [LARGE SCALE GENOMIC DNA]</scope>
    <source>
        <strain evidence="1 2">DSM 102044</strain>
    </source>
</reference>
<evidence type="ECO:0000313" key="2">
    <source>
        <dbReference type="Proteomes" id="UP000588604"/>
    </source>
</evidence>
<name>A0A841MQA7_9BACT</name>
<proteinExistence type="predicted"/>
<dbReference type="AlphaFoldDB" id="A0A841MQA7"/>
<comment type="caution">
    <text evidence="1">The sequence shown here is derived from an EMBL/GenBank/DDBJ whole genome shotgun (WGS) entry which is preliminary data.</text>
</comment>
<keyword evidence="2" id="KW-1185">Reference proteome</keyword>
<sequence>MKTINEIELRFILEEIILADLKHSQLTIGLANLGLDPMDNHYLGIADLVARLIGVQNDQEKDRFMEVYMEFVNRSADSHVDTTNEELKMLSKECLEALLGVLV</sequence>
<protein>
    <submittedName>
        <fullName evidence="1">Uncharacterized protein</fullName>
    </submittedName>
</protein>
<accession>A0A841MQA7</accession>
<dbReference type="RefSeq" id="WP_184492703.1">
    <property type="nucleotide sequence ID" value="NZ_JACIJO010000001.1"/>
</dbReference>
<dbReference type="EMBL" id="JACIJO010000001">
    <property type="protein sequence ID" value="MBB6324745.1"/>
    <property type="molecule type" value="Genomic_DNA"/>
</dbReference>